<evidence type="ECO:0000256" key="2">
    <source>
        <dbReference type="ARBA" id="ARBA00022499"/>
    </source>
</evidence>
<feature type="compositionally biased region" description="Basic and acidic residues" evidence="11">
    <location>
        <begin position="359"/>
        <end position="373"/>
    </location>
</feature>
<dbReference type="SUPFAM" id="SSF56808">
    <property type="entry name" value="Ribosomal protein L1"/>
    <property type="match status" value="1"/>
</dbReference>
<dbReference type="CDD" id="cd00403">
    <property type="entry name" value="Ribosomal_L1"/>
    <property type="match status" value="1"/>
</dbReference>
<evidence type="ECO:0000313" key="13">
    <source>
        <dbReference type="Proteomes" id="UP000571582"/>
    </source>
</evidence>
<feature type="compositionally biased region" description="Basic residues" evidence="11">
    <location>
        <begin position="265"/>
        <end position="279"/>
    </location>
</feature>
<dbReference type="InterPro" id="IPR028364">
    <property type="entry name" value="Ribosomal_uL1/biogenesis"/>
</dbReference>
<feature type="compositionally biased region" description="Basic and acidic residues" evidence="11">
    <location>
        <begin position="330"/>
        <end position="343"/>
    </location>
</feature>
<evidence type="ECO:0000256" key="1">
    <source>
        <dbReference type="ARBA" id="ARBA00004604"/>
    </source>
</evidence>
<evidence type="ECO:0000256" key="6">
    <source>
        <dbReference type="ARBA" id="ARBA00023054"/>
    </source>
</evidence>
<reference evidence="12 13" key="1">
    <citation type="submission" date="2019-09" db="EMBL/GenBank/DDBJ databases">
        <title>Bird 10,000 Genomes (B10K) Project - Family phase.</title>
        <authorList>
            <person name="Zhang G."/>
        </authorList>
    </citation>
    <scope>NUCLEOTIDE SEQUENCE [LARGE SCALE GENOMIC DNA]</scope>
    <source>
        <strain evidence="12">B10K-DU-001-15</strain>
        <tissue evidence="12">Muscle</tissue>
    </source>
</reference>
<name>A0A7L2CDY3_9PASS</name>
<accession>A0A7L2CDY3</accession>
<keyword evidence="6" id="KW-0175">Coiled coil</keyword>
<evidence type="ECO:0000256" key="10">
    <source>
        <dbReference type="ARBA" id="ARBA00070787"/>
    </source>
</evidence>
<feature type="region of interest" description="Disordered" evidence="11">
    <location>
        <begin position="262"/>
        <end position="294"/>
    </location>
</feature>
<feature type="non-terminal residue" evidence="12">
    <location>
        <position position="446"/>
    </location>
</feature>
<evidence type="ECO:0000256" key="5">
    <source>
        <dbReference type="ARBA" id="ARBA00022990"/>
    </source>
</evidence>
<evidence type="ECO:0000256" key="7">
    <source>
        <dbReference type="ARBA" id="ARBA00023242"/>
    </source>
</evidence>
<keyword evidence="7" id="KW-0539">Nucleus</keyword>
<dbReference type="Gene3D" id="3.40.50.790">
    <property type="match status" value="1"/>
</dbReference>
<keyword evidence="13" id="KW-1185">Reference proteome</keyword>
<dbReference type="Proteomes" id="UP000571582">
    <property type="component" value="Unassembled WGS sequence"/>
</dbReference>
<evidence type="ECO:0000256" key="9">
    <source>
        <dbReference type="ARBA" id="ARBA00061550"/>
    </source>
</evidence>
<evidence type="ECO:0000256" key="4">
    <source>
        <dbReference type="ARBA" id="ARBA00022843"/>
    </source>
</evidence>
<feature type="region of interest" description="Disordered" evidence="11">
    <location>
        <begin position="307"/>
        <end position="446"/>
    </location>
</feature>
<proteinExistence type="inferred from homology"/>
<keyword evidence="5" id="KW-0007">Acetylation</keyword>
<dbReference type="InterPro" id="IPR016095">
    <property type="entry name" value="Ribosomal_uL1_3-a/b-sand"/>
</dbReference>
<feature type="non-terminal residue" evidence="12">
    <location>
        <position position="1"/>
    </location>
</feature>
<feature type="compositionally biased region" description="Basic residues" evidence="11">
    <location>
        <begin position="436"/>
        <end position="446"/>
    </location>
</feature>
<dbReference type="GO" id="GO:0005730">
    <property type="term" value="C:nucleolus"/>
    <property type="evidence" value="ECO:0007669"/>
    <property type="project" value="UniProtKB-SubCell"/>
</dbReference>
<keyword evidence="3" id="KW-0597">Phosphoprotein</keyword>
<evidence type="ECO:0000256" key="3">
    <source>
        <dbReference type="ARBA" id="ARBA00022553"/>
    </source>
</evidence>
<evidence type="ECO:0000256" key="8">
    <source>
        <dbReference type="ARBA" id="ARBA00054167"/>
    </source>
</evidence>
<dbReference type="Gene3D" id="3.30.190.20">
    <property type="match status" value="1"/>
</dbReference>
<dbReference type="InterPro" id="IPR023674">
    <property type="entry name" value="Ribosomal_uL1-like"/>
</dbReference>
<keyword evidence="4" id="KW-0832">Ubl conjugation</keyword>
<evidence type="ECO:0000256" key="11">
    <source>
        <dbReference type="SAM" id="MobiDB-lite"/>
    </source>
</evidence>
<gene>
    <name evidence="12" type="primary">Rsl1d1</name>
    <name evidence="12" type="ORF">ALACHE_R07901</name>
</gene>
<dbReference type="FunFam" id="3.40.50.790:FF:000004">
    <property type="entry name" value="Ribosomal L1 domain-containing 1-like 1"/>
    <property type="match status" value="1"/>
</dbReference>
<comment type="subcellular location">
    <subcellularLocation>
        <location evidence="1">Nucleus</location>
        <location evidence="1">Nucleolus</location>
    </subcellularLocation>
</comment>
<protein>
    <recommendedName>
        <fullName evidence="10">Ribosomal L1 domain-containing protein 1</fullName>
    </recommendedName>
</protein>
<organism evidence="12 13">
    <name type="scientific">Alaudala cheleensis</name>
    <name type="common">Asian short-toed lark</name>
    <dbReference type="NCBI Taxonomy" id="670337"/>
    <lineage>
        <taxon>Eukaryota</taxon>
        <taxon>Metazoa</taxon>
        <taxon>Chordata</taxon>
        <taxon>Craniata</taxon>
        <taxon>Vertebrata</taxon>
        <taxon>Euteleostomi</taxon>
        <taxon>Archelosauria</taxon>
        <taxon>Archosauria</taxon>
        <taxon>Dinosauria</taxon>
        <taxon>Saurischia</taxon>
        <taxon>Theropoda</taxon>
        <taxon>Coelurosauria</taxon>
        <taxon>Aves</taxon>
        <taxon>Neognathae</taxon>
        <taxon>Neoaves</taxon>
        <taxon>Telluraves</taxon>
        <taxon>Australaves</taxon>
        <taxon>Passeriformes</taxon>
        <taxon>Sylvioidea</taxon>
        <taxon>Alaudidae</taxon>
        <taxon>Alaudala</taxon>
    </lineage>
</organism>
<comment type="similarity">
    <text evidence="9">Belongs to the universal ribosomal protein uL1 family. Highly divergent.</text>
</comment>
<feature type="compositionally biased region" description="Basic and acidic residues" evidence="11">
    <location>
        <begin position="382"/>
        <end position="411"/>
    </location>
</feature>
<dbReference type="AlphaFoldDB" id="A0A7L2CDY3"/>
<keyword evidence="2" id="KW-1017">Isopeptide bond</keyword>
<comment type="caution">
    <text evidence="12">The sequence shown here is derived from an EMBL/GenBank/DDBJ whole genome shotgun (WGS) entry which is preliminary data.</text>
</comment>
<evidence type="ECO:0000313" key="12">
    <source>
        <dbReference type="EMBL" id="NXQ34516.1"/>
    </source>
</evidence>
<dbReference type="Pfam" id="PF00687">
    <property type="entry name" value="Ribosomal_L1"/>
    <property type="match status" value="1"/>
</dbReference>
<dbReference type="EMBL" id="VWYE01024469">
    <property type="protein sequence ID" value="NXQ34516.1"/>
    <property type="molecule type" value="Genomic_DNA"/>
</dbReference>
<comment type="function">
    <text evidence="8">Regulates cellular senescence through inhibition of PTEN translation. Acts as a pro-apoptotic regulator in response to DNA damage.</text>
</comment>
<sequence length="446" mass="49676">LTCGSAAVVPLQVKKAVEALLAFARSKAKGDELLLNESESVHLLVTVWKVPQVAKVVRIPLPHGIRPETTEVCLFTKDEPNLSAEQTENMYKKLLLRNGIRSISRIISYKTLKKEFKMFEAKRRLLNSFDLFLSDDRIRRFLPSHLGKHFYERKKAPLSVNLKAKDLAKELEKHIQGTVLPVNNKGCCYTTRIGHTGMKVDEILENIIAAAEVIGNKLPKKWKNVKILHLKTMKSVALPIFTANISNLDELDKEPFLKKSEVKKAKPKKAKKTATKLKSSRVTVTTENKAAAGTKKPVIKEKVEIVQKPGDGDDEEIPQLVPIQTTGSADLKKEGPSPEKGDNLGKNTKTPLRKRKKPSPVEDTPKSKPKVTEECANLETPPTEKKAKQVSKPKEAIKEKDMKKTPKKPEVKSFATPKTGKSTQSARKSSQPPKQAPKKVRVPQSA</sequence>